<dbReference type="CDD" id="cd00090">
    <property type="entry name" value="HTH_ARSR"/>
    <property type="match status" value="1"/>
</dbReference>
<evidence type="ECO:0000313" key="3">
    <source>
        <dbReference type="EMBL" id="MBO0454815.1"/>
    </source>
</evidence>
<gene>
    <name evidence="3" type="ORF">JZO85_21335</name>
</gene>
<evidence type="ECO:0000313" key="4">
    <source>
        <dbReference type="Proteomes" id="UP000664495"/>
    </source>
</evidence>
<dbReference type="PROSITE" id="PS50987">
    <property type="entry name" value="HTH_ARSR_2"/>
    <property type="match status" value="1"/>
</dbReference>
<organism evidence="3 4">
    <name type="scientific">Candidatus Enterococcus murrayae</name>
    <dbReference type="NCBI Taxonomy" id="2815321"/>
    <lineage>
        <taxon>Bacteria</taxon>
        <taxon>Bacillati</taxon>
        <taxon>Bacillota</taxon>
        <taxon>Bacilli</taxon>
        <taxon>Lactobacillales</taxon>
        <taxon>Enterococcaceae</taxon>
        <taxon>Enterococcus</taxon>
    </lineage>
</organism>
<dbReference type="InterPro" id="IPR036390">
    <property type="entry name" value="WH_DNA-bd_sf"/>
</dbReference>
<sequence>MNGIPNLPETIQLIGDPTRIKLMTIMIDGRYYTVTELSKRTRVSLSTTSYHLKKLTQIGWIDTYKQGKNVYYGLINESIADILELLMTISTPQKIQSYNQKQEYIEIKEARTCYSHLAGKLGVNLFDFFIEKDYLRRKNHEISLTDAGRIFFEEIGVSSPEALNGKLCMDWSERRFHLAGPLGSEICAAFLRQGWIIKSDKNRSVILSAVSPAWLRTVYKNRDSQKVLVKNEPS</sequence>
<dbReference type="PANTHER" id="PTHR39168:SF1">
    <property type="entry name" value="TRANSCRIPTIONAL REGULATORY PROTEIN"/>
    <property type="match status" value="1"/>
</dbReference>
<feature type="domain" description="HTH arsR-type" evidence="2">
    <location>
        <begin position="1"/>
        <end position="94"/>
    </location>
</feature>
<dbReference type="InterPro" id="IPR001845">
    <property type="entry name" value="HTH_ArsR_DNA-bd_dom"/>
</dbReference>
<dbReference type="PRINTS" id="PR00778">
    <property type="entry name" value="HTHARSR"/>
</dbReference>
<name>A0ABS3HPJ8_9ENTE</name>
<keyword evidence="4" id="KW-1185">Reference proteome</keyword>
<dbReference type="Pfam" id="PF01022">
    <property type="entry name" value="HTH_5"/>
    <property type="match status" value="1"/>
</dbReference>
<dbReference type="RefSeq" id="WP_207110541.1">
    <property type="nucleotide sequence ID" value="NZ_JAFLVR010000073.1"/>
</dbReference>
<dbReference type="SUPFAM" id="SSF46785">
    <property type="entry name" value="Winged helix' DNA-binding domain"/>
    <property type="match status" value="1"/>
</dbReference>
<reference evidence="3 4" key="1">
    <citation type="submission" date="2021-03" db="EMBL/GenBank/DDBJ databases">
        <title>Enterococcal diversity collection.</title>
        <authorList>
            <person name="Gilmore M.S."/>
            <person name="Schwartzman J."/>
            <person name="Van Tyne D."/>
            <person name="Martin M."/>
            <person name="Earl A.M."/>
            <person name="Manson A.L."/>
            <person name="Straub T."/>
            <person name="Salamzade R."/>
            <person name="Saavedra J."/>
            <person name="Lebreton F."/>
            <person name="Prichula J."/>
            <person name="Schaufler K."/>
            <person name="Gaca A."/>
            <person name="Sgardioli B."/>
            <person name="Wagenaar J."/>
            <person name="Strong T."/>
        </authorList>
    </citation>
    <scope>NUCLEOTIDE SEQUENCE [LARGE SCALE GENOMIC DNA]</scope>
    <source>
        <strain evidence="3 4">MJM16</strain>
    </source>
</reference>
<protein>
    <submittedName>
        <fullName evidence="3">Winged helix-turn-helix transcriptional regulator</fullName>
    </submittedName>
</protein>
<accession>A0ABS3HPJ8</accession>
<dbReference type="EMBL" id="JAFLVR010000073">
    <property type="protein sequence ID" value="MBO0454815.1"/>
    <property type="molecule type" value="Genomic_DNA"/>
</dbReference>
<dbReference type="PANTHER" id="PTHR39168">
    <property type="entry name" value="TRANSCRIPTIONAL REGULATOR-RELATED"/>
    <property type="match status" value="1"/>
</dbReference>
<dbReference type="Gene3D" id="1.10.10.10">
    <property type="entry name" value="Winged helix-like DNA-binding domain superfamily/Winged helix DNA-binding domain"/>
    <property type="match status" value="1"/>
</dbReference>
<dbReference type="InterPro" id="IPR052543">
    <property type="entry name" value="HTH_Metal-responsive_Reg"/>
</dbReference>
<keyword evidence="1" id="KW-0238">DNA-binding</keyword>
<comment type="caution">
    <text evidence="3">The sequence shown here is derived from an EMBL/GenBank/DDBJ whole genome shotgun (WGS) entry which is preliminary data.</text>
</comment>
<dbReference type="InterPro" id="IPR011991">
    <property type="entry name" value="ArsR-like_HTH"/>
</dbReference>
<dbReference type="InterPro" id="IPR036388">
    <property type="entry name" value="WH-like_DNA-bd_sf"/>
</dbReference>
<dbReference type="Proteomes" id="UP000664495">
    <property type="component" value="Unassembled WGS sequence"/>
</dbReference>
<proteinExistence type="predicted"/>
<evidence type="ECO:0000256" key="1">
    <source>
        <dbReference type="ARBA" id="ARBA00023125"/>
    </source>
</evidence>
<dbReference type="SMART" id="SM00418">
    <property type="entry name" value="HTH_ARSR"/>
    <property type="match status" value="1"/>
</dbReference>
<evidence type="ECO:0000259" key="2">
    <source>
        <dbReference type="PROSITE" id="PS50987"/>
    </source>
</evidence>